<proteinExistence type="predicted"/>
<dbReference type="Proteomes" id="UP000799766">
    <property type="component" value="Unassembled WGS sequence"/>
</dbReference>
<organism evidence="3 4">
    <name type="scientific">Lineolata rhizophorae</name>
    <dbReference type="NCBI Taxonomy" id="578093"/>
    <lineage>
        <taxon>Eukaryota</taxon>
        <taxon>Fungi</taxon>
        <taxon>Dikarya</taxon>
        <taxon>Ascomycota</taxon>
        <taxon>Pezizomycotina</taxon>
        <taxon>Dothideomycetes</taxon>
        <taxon>Dothideomycetes incertae sedis</taxon>
        <taxon>Lineolatales</taxon>
        <taxon>Lineolataceae</taxon>
        <taxon>Lineolata</taxon>
    </lineage>
</organism>
<feature type="compositionally biased region" description="Low complexity" evidence="1">
    <location>
        <begin position="246"/>
        <end position="257"/>
    </location>
</feature>
<dbReference type="EMBL" id="MU001682">
    <property type="protein sequence ID" value="KAF2456970.1"/>
    <property type="molecule type" value="Genomic_DNA"/>
</dbReference>
<evidence type="ECO:0000313" key="4">
    <source>
        <dbReference type="Proteomes" id="UP000799766"/>
    </source>
</evidence>
<evidence type="ECO:0000313" key="3">
    <source>
        <dbReference type="EMBL" id="KAF2456970.1"/>
    </source>
</evidence>
<dbReference type="Pfam" id="PF22893">
    <property type="entry name" value="ULD_2"/>
    <property type="match status" value="1"/>
</dbReference>
<sequence>MAARYIYENSATTFDVVGDGSFITSLNILTNKHIIGPQSPLLNDSFIFETAHGTRWVLRYDRFRQNMDLLSEVIERFFHEDSNFIGGRIPSYLLLLMDHDWIKPSIVLDKSTWTDHVRPGCMVAMSMEARVQRMFLADPGHCLRPTIPCFSSVPYRIHDPGLGAFVFWRAFHNVINNWVKESDNIPISLYHFVSRLFEVVRAIFLHNEVLWFYFNHLENANSLSQDNERYKRVHVWGDMITSLGHVPGSPRPSSSVGQTQSGAEASEESQRRHGALAQQLLVYQPEQPGWRRRRPVESLACWTSFQQPDVSRGEHVVRQMVRPVTDADRIRIAAESAWARGMLMPNLGPGVVNMEEGLVDACRWLAELFWGSEEENGKRIKQTTKWFLPPIIPDEPRF</sequence>
<evidence type="ECO:0000259" key="2">
    <source>
        <dbReference type="Pfam" id="PF22893"/>
    </source>
</evidence>
<feature type="domain" description="Ubiquitin-like" evidence="2">
    <location>
        <begin position="44"/>
        <end position="128"/>
    </location>
</feature>
<keyword evidence="4" id="KW-1185">Reference proteome</keyword>
<gene>
    <name evidence="3" type="ORF">BDY21DRAFT_372401</name>
</gene>
<dbReference type="InterPro" id="IPR054464">
    <property type="entry name" value="ULD_fung"/>
</dbReference>
<feature type="region of interest" description="Disordered" evidence="1">
    <location>
        <begin position="245"/>
        <end position="270"/>
    </location>
</feature>
<protein>
    <recommendedName>
        <fullName evidence="2">Ubiquitin-like domain-containing protein</fullName>
    </recommendedName>
</protein>
<dbReference type="AlphaFoldDB" id="A0A6A6NYZ6"/>
<accession>A0A6A6NYZ6</accession>
<name>A0A6A6NYZ6_9PEZI</name>
<evidence type="ECO:0000256" key="1">
    <source>
        <dbReference type="SAM" id="MobiDB-lite"/>
    </source>
</evidence>
<reference evidence="3" key="1">
    <citation type="journal article" date="2020" name="Stud. Mycol.">
        <title>101 Dothideomycetes genomes: a test case for predicting lifestyles and emergence of pathogens.</title>
        <authorList>
            <person name="Haridas S."/>
            <person name="Albert R."/>
            <person name="Binder M."/>
            <person name="Bloem J."/>
            <person name="Labutti K."/>
            <person name="Salamov A."/>
            <person name="Andreopoulos B."/>
            <person name="Baker S."/>
            <person name="Barry K."/>
            <person name="Bills G."/>
            <person name="Bluhm B."/>
            <person name="Cannon C."/>
            <person name="Castanera R."/>
            <person name="Culley D."/>
            <person name="Daum C."/>
            <person name="Ezra D."/>
            <person name="Gonzalez J."/>
            <person name="Henrissat B."/>
            <person name="Kuo A."/>
            <person name="Liang C."/>
            <person name="Lipzen A."/>
            <person name="Lutzoni F."/>
            <person name="Magnuson J."/>
            <person name="Mondo S."/>
            <person name="Nolan M."/>
            <person name="Ohm R."/>
            <person name="Pangilinan J."/>
            <person name="Park H.-J."/>
            <person name="Ramirez L."/>
            <person name="Alfaro M."/>
            <person name="Sun H."/>
            <person name="Tritt A."/>
            <person name="Yoshinaga Y."/>
            <person name="Zwiers L.-H."/>
            <person name="Turgeon B."/>
            <person name="Goodwin S."/>
            <person name="Spatafora J."/>
            <person name="Crous P."/>
            <person name="Grigoriev I."/>
        </authorList>
    </citation>
    <scope>NUCLEOTIDE SEQUENCE</scope>
    <source>
        <strain evidence="3">ATCC 16933</strain>
    </source>
</reference>